<proteinExistence type="predicted"/>
<evidence type="ECO:0000313" key="1">
    <source>
        <dbReference type="EMBL" id="GAJ22576.1"/>
    </source>
</evidence>
<accession>X1VW58</accession>
<dbReference type="AlphaFoldDB" id="X1VW58"/>
<organism evidence="1">
    <name type="scientific">marine sediment metagenome</name>
    <dbReference type="NCBI Taxonomy" id="412755"/>
    <lineage>
        <taxon>unclassified sequences</taxon>
        <taxon>metagenomes</taxon>
        <taxon>ecological metagenomes</taxon>
    </lineage>
</organism>
<feature type="non-terminal residue" evidence="1">
    <location>
        <position position="58"/>
    </location>
</feature>
<comment type="caution">
    <text evidence="1">The sequence shown here is derived from an EMBL/GenBank/DDBJ whole genome shotgun (WGS) entry which is preliminary data.</text>
</comment>
<reference evidence="1" key="1">
    <citation type="journal article" date="2014" name="Front. Microbiol.">
        <title>High frequency of phylogenetically diverse reductive dehalogenase-homologous genes in deep subseafloor sedimentary metagenomes.</title>
        <authorList>
            <person name="Kawai M."/>
            <person name="Futagami T."/>
            <person name="Toyoda A."/>
            <person name="Takaki Y."/>
            <person name="Nishi S."/>
            <person name="Hori S."/>
            <person name="Arai W."/>
            <person name="Tsubouchi T."/>
            <person name="Morono Y."/>
            <person name="Uchiyama I."/>
            <person name="Ito T."/>
            <person name="Fujiyama A."/>
            <person name="Inagaki F."/>
            <person name="Takami H."/>
        </authorList>
    </citation>
    <scope>NUCLEOTIDE SEQUENCE</scope>
    <source>
        <strain evidence="1">Expedition CK06-06</strain>
    </source>
</reference>
<protein>
    <submittedName>
        <fullName evidence="1">Uncharacterized protein</fullName>
    </submittedName>
</protein>
<name>X1VW58_9ZZZZ</name>
<dbReference type="EMBL" id="BARW01039766">
    <property type="protein sequence ID" value="GAJ22576.1"/>
    <property type="molecule type" value="Genomic_DNA"/>
</dbReference>
<gene>
    <name evidence="1" type="ORF">S12H4_60423</name>
</gene>
<sequence length="58" mass="6962">MTLEELRFIARQQGDGPFYNIFDEYWITDELLTEALSRIDEVFRNRLIQVVGVERKNL</sequence>